<keyword evidence="2" id="KW-1185">Reference proteome</keyword>
<dbReference type="GeneID" id="63740387"/>
<evidence type="ECO:0000313" key="1">
    <source>
        <dbReference type="EMBL" id="KHN96084.1"/>
    </source>
</evidence>
<dbReference type="RefSeq" id="XP_040677150.1">
    <property type="nucleotide sequence ID" value="XM_040824730.1"/>
</dbReference>
<dbReference type="Gene3D" id="2.60.120.200">
    <property type="match status" value="1"/>
</dbReference>
<organism evidence="1 2">
    <name type="scientific">Metarhizium album (strain ARSEF 1941)</name>
    <dbReference type="NCBI Taxonomy" id="1081103"/>
    <lineage>
        <taxon>Eukaryota</taxon>
        <taxon>Fungi</taxon>
        <taxon>Dikarya</taxon>
        <taxon>Ascomycota</taxon>
        <taxon>Pezizomycotina</taxon>
        <taxon>Sordariomycetes</taxon>
        <taxon>Hypocreomycetidae</taxon>
        <taxon>Hypocreales</taxon>
        <taxon>Clavicipitaceae</taxon>
        <taxon>Metarhizium</taxon>
    </lineage>
</organism>
<sequence length="206" mass="22482">METPLTFAADANTDMWKKPGGPAHDVFTAPYRVHSKGPTRGFKSATVTFAAAYTHQFDQAGVLLRFTDGDGSERKWIKAGVELFDGAPRLSVVCTDNYSDWSVSDVPCGREIRDASRPVTVAVERTGDAASGPTLWVYHVRGAHGRDRDRGHGQGEKTPLREIAWPFGTAAGDGWELEVAAAIARPFSGTTDRLEATFTEFAVHWE</sequence>
<dbReference type="STRING" id="1081103.A0A0B2WR36"/>
<name>A0A0B2WR36_METAS</name>
<accession>A0A0B2WR36</accession>
<dbReference type="AlphaFoldDB" id="A0A0B2WR36"/>
<dbReference type="Proteomes" id="UP000030816">
    <property type="component" value="Unassembled WGS sequence"/>
</dbReference>
<dbReference type="OrthoDB" id="42525at2759"/>
<proteinExistence type="predicted"/>
<dbReference type="PANTHER" id="PTHR35332:SF2">
    <property type="entry name" value="REGULATION OF ENOLASE PROTEIN 1"/>
    <property type="match status" value="1"/>
</dbReference>
<dbReference type="Pfam" id="PF07081">
    <property type="entry name" value="DUF1349"/>
    <property type="match status" value="1"/>
</dbReference>
<dbReference type="InterPro" id="IPR009784">
    <property type="entry name" value="DUF1349"/>
</dbReference>
<gene>
    <name evidence="1" type="ORF">MAM_05932</name>
</gene>
<reference evidence="1 2" key="1">
    <citation type="journal article" date="2014" name="Proc. Natl. Acad. Sci. U.S.A.">
        <title>Trajectory and genomic determinants of fungal-pathogen speciation and host adaptation.</title>
        <authorList>
            <person name="Hu X."/>
            <person name="Xiao G."/>
            <person name="Zheng P."/>
            <person name="Shang Y."/>
            <person name="Su Y."/>
            <person name="Zhang X."/>
            <person name="Liu X."/>
            <person name="Zhan S."/>
            <person name="St Leger R.J."/>
            <person name="Wang C."/>
        </authorList>
    </citation>
    <scope>NUCLEOTIDE SEQUENCE [LARGE SCALE GENOMIC DNA]</scope>
    <source>
        <strain evidence="1 2">ARSEF 1941</strain>
    </source>
</reference>
<evidence type="ECO:0000313" key="2">
    <source>
        <dbReference type="Proteomes" id="UP000030816"/>
    </source>
</evidence>
<dbReference type="HOGENOM" id="CLU_077442_2_0_1"/>
<protein>
    <submittedName>
        <fullName evidence="1">Uncharacterized protein</fullName>
    </submittedName>
</protein>
<dbReference type="EMBL" id="AZHE01000017">
    <property type="protein sequence ID" value="KHN96084.1"/>
    <property type="molecule type" value="Genomic_DNA"/>
</dbReference>
<dbReference type="PANTHER" id="PTHR35332">
    <property type="entry name" value="REGULATION OF ENOLASE PROTEIN 1"/>
    <property type="match status" value="1"/>
</dbReference>
<comment type="caution">
    <text evidence="1">The sequence shown here is derived from an EMBL/GenBank/DDBJ whole genome shotgun (WGS) entry which is preliminary data.</text>
</comment>